<reference evidence="1 2" key="1">
    <citation type="submission" date="2024-06" db="EMBL/GenBank/DDBJ databases">
        <authorList>
            <person name="Kraege A."/>
            <person name="Thomma B."/>
        </authorList>
    </citation>
    <scope>NUCLEOTIDE SEQUENCE [LARGE SCALE GENOMIC DNA]</scope>
</reference>
<comment type="caution">
    <text evidence="1">The sequence shown here is derived from an EMBL/GenBank/DDBJ whole genome shotgun (WGS) entry which is preliminary data.</text>
</comment>
<dbReference type="Proteomes" id="UP001497392">
    <property type="component" value="Unassembled WGS sequence"/>
</dbReference>
<gene>
    <name evidence="1" type="primary">g7628</name>
    <name evidence="1" type="ORF">VP750_LOCUS6529</name>
</gene>
<organism evidence="1 2">
    <name type="scientific">Coccomyxa viridis</name>
    <dbReference type="NCBI Taxonomy" id="1274662"/>
    <lineage>
        <taxon>Eukaryota</taxon>
        <taxon>Viridiplantae</taxon>
        <taxon>Chlorophyta</taxon>
        <taxon>core chlorophytes</taxon>
        <taxon>Trebouxiophyceae</taxon>
        <taxon>Trebouxiophyceae incertae sedis</taxon>
        <taxon>Coccomyxaceae</taxon>
        <taxon>Coccomyxa</taxon>
    </lineage>
</organism>
<evidence type="ECO:0000313" key="2">
    <source>
        <dbReference type="Proteomes" id="UP001497392"/>
    </source>
</evidence>
<evidence type="ECO:0000313" key="1">
    <source>
        <dbReference type="EMBL" id="CAL5224870.1"/>
    </source>
</evidence>
<keyword evidence="2" id="KW-1185">Reference proteome</keyword>
<protein>
    <submittedName>
        <fullName evidence="1">G7628 protein</fullName>
    </submittedName>
</protein>
<sequence length="180" mass="19924">MSSKYICNFLKSFFTRKQEKGSRDPSSEDGGSFGKTRSYWLHREGALFTALLQLLKETGDPTLIGAIDDARTCVRALMSEPAAQHPKLRQMLLDRFDAACADLARAAQKDVPGGQALVEGLAQCEKVLMIPDTPVDFFKKPSLWSDHEVDLACLALPDQGERFQNARRGVVNAEDSAEDF</sequence>
<name>A0ABP1FYC3_9CHLO</name>
<proteinExistence type="predicted"/>
<dbReference type="EMBL" id="CAXHTA020000011">
    <property type="protein sequence ID" value="CAL5224870.1"/>
    <property type="molecule type" value="Genomic_DNA"/>
</dbReference>
<accession>A0ABP1FYC3</accession>